<dbReference type="GO" id="GO:0008270">
    <property type="term" value="F:zinc ion binding"/>
    <property type="evidence" value="ECO:0007669"/>
    <property type="project" value="UniProtKB-KW"/>
</dbReference>
<dbReference type="OrthoDB" id="2162994at2759"/>
<evidence type="ECO:0000313" key="5">
    <source>
        <dbReference type="Proteomes" id="UP000014254"/>
    </source>
</evidence>
<reference evidence="5" key="1">
    <citation type="submission" date="2013-05" db="EMBL/GenBank/DDBJ databases">
        <title>The Genome sequence of Mucor circinelloides f. circinelloides 1006PhL.</title>
        <authorList>
            <consortium name="The Broad Institute Genomics Platform"/>
            <person name="Cuomo C."/>
            <person name="Earl A."/>
            <person name="Findley K."/>
            <person name="Lee S.C."/>
            <person name="Walker B."/>
            <person name="Young S."/>
            <person name="Zeng Q."/>
            <person name="Gargeya S."/>
            <person name="Fitzgerald M."/>
            <person name="Haas B."/>
            <person name="Abouelleil A."/>
            <person name="Allen A.W."/>
            <person name="Alvarado L."/>
            <person name="Arachchi H.M."/>
            <person name="Berlin A.M."/>
            <person name="Chapman S.B."/>
            <person name="Gainer-Dewar J."/>
            <person name="Goldberg J."/>
            <person name="Griggs A."/>
            <person name="Gujja S."/>
            <person name="Hansen M."/>
            <person name="Howarth C."/>
            <person name="Imamovic A."/>
            <person name="Ireland A."/>
            <person name="Larimer J."/>
            <person name="McCowan C."/>
            <person name="Murphy C."/>
            <person name="Pearson M."/>
            <person name="Poon T.W."/>
            <person name="Priest M."/>
            <person name="Roberts A."/>
            <person name="Saif S."/>
            <person name="Shea T."/>
            <person name="Sisk P."/>
            <person name="Sykes S."/>
            <person name="Wortman J."/>
            <person name="Nusbaum C."/>
            <person name="Birren B."/>
        </authorList>
    </citation>
    <scope>NUCLEOTIDE SEQUENCE [LARGE SCALE GENOMIC DNA]</scope>
    <source>
        <strain evidence="5">1006PhL</strain>
    </source>
</reference>
<sequence>MTPCIWSLLTVNELEFINASGFSHHLKGLSLLQIIHPDEVTMAKRDLFKFTHSHFSSGSVTRCRLKDYTSHHFSLKSNVYIVVDIIMYVATSDTVLAFFHFPDEVTSSIMLKNSCGDHKRRNMDSNNRFCALTLKESLIEQDKQLSPSLSTSSSLSSIESTQQYQNECDAPHQFLYIIDSQTKSVLLSWPDHYHNEIGSADYLISSLDDRSMLPGISCLRCVQRPSRINSNGQRLNTLIVEFGSITFVLVSLDKKINIPTPAQPSIRTKPSSLPCSPNKYNQLDEYPLRRTSEPYTSTGNHSSSGPIHYARPKKYQPYPTVPLENLLLLPNSDKQQQYVSSHHHHKHHCQSCGTKSSPEWRRGPTGHKT</sequence>
<evidence type="ECO:0000313" key="4">
    <source>
        <dbReference type="EMBL" id="EPB88437.1"/>
    </source>
</evidence>
<dbReference type="PROSITE" id="PS50114">
    <property type="entry name" value="GATA_ZN_FINGER_2"/>
    <property type="match status" value="1"/>
</dbReference>
<dbReference type="AlphaFoldDB" id="S2JIX1"/>
<proteinExistence type="predicted"/>
<keyword evidence="1" id="KW-0862">Zinc</keyword>
<accession>S2JIX1</accession>
<evidence type="ECO:0000259" key="3">
    <source>
        <dbReference type="PROSITE" id="PS50114"/>
    </source>
</evidence>
<feature type="region of interest" description="Disordered" evidence="2">
    <location>
        <begin position="334"/>
        <end position="369"/>
    </location>
</feature>
<feature type="compositionally biased region" description="Polar residues" evidence="2">
    <location>
        <begin position="263"/>
        <end position="281"/>
    </location>
</feature>
<dbReference type="InterPro" id="IPR013088">
    <property type="entry name" value="Znf_NHR/GATA"/>
</dbReference>
<dbReference type="STRING" id="1220926.S2JIX1"/>
<feature type="domain" description="GATA-type" evidence="3">
    <location>
        <begin position="343"/>
        <end position="369"/>
    </location>
</feature>
<protein>
    <recommendedName>
        <fullName evidence="3">GATA-type domain-containing protein</fullName>
    </recommendedName>
</protein>
<dbReference type="InParanoid" id="S2JIX1"/>
<dbReference type="EMBL" id="KE123951">
    <property type="protein sequence ID" value="EPB88437.1"/>
    <property type="molecule type" value="Genomic_DNA"/>
</dbReference>
<evidence type="ECO:0000256" key="2">
    <source>
        <dbReference type="SAM" id="MobiDB-lite"/>
    </source>
</evidence>
<gene>
    <name evidence="4" type="ORF">HMPREF1544_04788</name>
</gene>
<dbReference type="Proteomes" id="UP000014254">
    <property type="component" value="Unassembled WGS sequence"/>
</dbReference>
<dbReference type="InterPro" id="IPR000679">
    <property type="entry name" value="Znf_GATA"/>
</dbReference>
<feature type="compositionally biased region" description="Polar residues" evidence="2">
    <location>
        <begin position="293"/>
        <end position="305"/>
    </location>
</feature>
<dbReference type="GO" id="GO:0043565">
    <property type="term" value="F:sequence-specific DNA binding"/>
    <property type="evidence" value="ECO:0007669"/>
    <property type="project" value="InterPro"/>
</dbReference>
<feature type="region of interest" description="Disordered" evidence="2">
    <location>
        <begin position="260"/>
        <end position="315"/>
    </location>
</feature>
<dbReference type="OMA" id="VDIIMYV"/>
<name>S2JIX1_MUCC1</name>
<dbReference type="Gene3D" id="3.30.50.10">
    <property type="entry name" value="Erythroid Transcription Factor GATA-1, subunit A"/>
    <property type="match status" value="1"/>
</dbReference>
<keyword evidence="5" id="KW-1185">Reference proteome</keyword>
<dbReference type="GO" id="GO:0006355">
    <property type="term" value="P:regulation of DNA-templated transcription"/>
    <property type="evidence" value="ECO:0007669"/>
    <property type="project" value="InterPro"/>
</dbReference>
<keyword evidence="1" id="KW-0863">Zinc-finger</keyword>
<dbReference type="VEuPathDB" id="FungiDB:HMPREF1544_04788"/>
<evidence type="ECO:0000256" key="1">
    <source>
        <dbReference type="PROSITE-ProRule" id="PRU00094"/>
    </source>
</evidence>
<organism evidence="4 5">
    <name type="scientific">Mucor circinelloides f. circinelloides (strain 1006PhL)</name>
    <name type="common">Mucormycosis agent</name>
    <name type="synonym">Calyptromyces circinelloides</name>
    <dbReference type="NCBI Taxonomy" id="1220926"/>
    <lineage>
        <taxon>Eukaryota</taxon>
        <taxon>Fungi</taxon>
        <taxon>Fungi incertae sedis</taxon>
        <taxon>Mucoromycota</taxon>
        <taxon>Mucoromycotina</taxon>
        <taxon>Mucoromycetes</taxon>
        <taxon>Mucorales</taxon>
        <taxon>Mucorineae</taxon>
        <taxon>Mucoraceae</taxon>
        <taxon>Mucor</taxon>
    </lineage>
</organism>
<keyword evidence="1" id="KW-0479">Metal-binding</keyword>